<name>A0ABP6R7I5_9MICC</name>
<gene>
    <name evidence="15" type="ORF">GCM10020260_03970</name>
</gene>
<keyword evidence="10 12" id="KW-0472">Membrane</keyword>
<dbReference type="SUPFAM" id="SSF50156">
    <property type="entry name" value="PDZ domain-like"/>
    <property type="match status" value="1"/>
</dbReference>
<dbReference type="Gene3D" id="2.30.42.10">
    <property type="match status" value="1"/>
</dbReference>
<dbReference type="EMBL" id="BAAAYG010000002">
    <property type="protein sequence ID" value="GAA3280125.1"/>
    <property type="molecule type" value="Genomic_DNA"/>
</dbReference>
<proteinExistence type="inferred from homology"/>
<feature type="compositionally biased region" description="Low complexity" evidence="11">
    <location>
        <begin position="106"/>
        <end position="135"/>
    </location>
</feature>
<keyword evidence="9" id="KW-0482">Metalloprotease</keyword>
<evidence type="ECO:0000256" key="12">
    <source>
        <dbReference type="SAM" id="Phobius"/>
    </source>
</evidence>
<comment type="caution">
    <text evidence="15">The sequence shown here is derived from an EMBL/GenBank/DDBJ whole genome shotgun (WGS) entry which is preliminary data.</text>
</comment>
<evidence type="ECO:0000256" key="7">
    <source>
        <dbReference type="ARBA" id="ARBA00022833"/>
    </source>
</evidence>
<keyword evidence="5 12" id="KW-0812">Transmembrane</keyword>
<keyword evidence="8 12" id="KW-1133">Transmembrane helix</keyword>
<dbReference type="PANTHER" id="PTHR42837">
    <property type="entry name" value="REGULATOR OF SIGMA-E PROTEASE RSEP"/>
    <property type="match status" value="1"/>
</dbReference>
<evidence type="ECO:0000256" key="6">
    <source>
        <dbReference type="ARBA" id="ARBA00022801"/>
    </source>
</evidence>
<feature type="transmembrane region" description="Helical" evidence="12">
    <location>
        <begin position="189"/>
        <end position="213"/>
    </location>
</feature>
<evidence type="ECO:0008006" key="17">
    <source>
        <dbReference type="Google" id="ProtNLM"/>
    </source>
</evidence>
<feature type="domain" description="PDZ" evidence="14">
    <location>
        <begin position="247"/>
        <end position="289"/>
    </location>
</feature>
<organism evidence="15 16">
    <name type="scientific">Nesterenkonia halobia</name>
    <dbReference type="NCBI Taxonomy" id="37922"/>
    <lineage>
        <taxon>Bacteria</taxon>
        <taxon>Bacillati</taxon>
        <taxon>Actinomycetota</taxon>
        <taxon>Actinomycetes</taxon>
        <taxon>Micrococcales</taxon>
        <taxon>Micrococcaceae</taxon>
        <taxon>Nesterenkonia</taxon>
    </lineage>
</organism>
<dbReference type="CDD" id="cd06163">
    <property type="entry name" value="S2P-M50_PDZ_RseP-like"/>
    <property type="match status" value="1"/>
</dbReference>
<evidence type="ECO:0000256" key="2">
    <source>
        <dbReference type="ARBA" id="ARBA00004141"/>
    </source>
</evidence>
<comment type="cofactor">
    <cofactor evidence="1">
        <name>Zn(2+)</name>
        <dbReference type="ChEBI" id="CHEBI:29105"/>
    </cofactor>
</comment>
<feature type="region of interest" description="Disordered" evidence="11">
    <location>
        <begin position="78"/>
        <end position="148"/>
    </location>
</feature>
<evidence type="ECO:0000256" key="10">
    <source>
        <dbReference type="ARBA" id="ARBA00023136"/>
    </source>
</evidence>
<evidence type="ECO:0000259" key="13">
    <source>
        <dbReference type="Pfam" id="PF02163"/>
    </source>
</evidence>
<evidence type="ECO:0000313" key="15">
    <source>
        <dbReference type="EMBL" id="GAA3280125.1"/>
    </source>
</evidence>
<dbReference type="InterPro" id="IPR041489">
    <property type="entry name" value="PDZ_6"/>
</dbReference>
<comment type="subcellular location">
    <subcellularLocation>
        <location evidence="2">Membrane</location>
        <topology evidence="2">Multi-pass membrane protein</topology>
    </subcellularLocation>
</comment>
<keyword evidence="16" id="KW-1185">Reference proteome</keyword>
<evidence type="ECO:0000256" key="9">
    <source>
        <dbReference type="ARBA" id="ARBA00023049"/>
    </source>
</evidence>
<feature type="transmembrane region" description="Helical" evidence="12">
    <location>
        <begin position="417"/>
        <end position="437"/>
    </location>
</feature>
<comment type="similarity">
    <text evidence="3">Belongs to the peptidase M50B family.</text>
</comment>
<keyword evidence="6" id="KW-0378">Hydrolase</keyword>
<evidence type="ECO:0000313" key="16">
    <source>
        <dbReference type="Proteomes" id="UP001501736"/>
    </source>
</evidence>
<evidence type="ECO:0000259" key="14">
    <source>
        <dbReference type="Pfam" id="PF17820"/>
    </source>
</evidence>
<dbReference type="RefSeq" id="WP_344717604.1">
    <property type="nucleotide sequence ID" value="NZ_BAAAYG010000002.1"/>
</dbReference>
<evidence type="ECO:0000256" key="8">
    <source>
        <dbReference type="ARBA" id="ARBA00022989"/>
    </source>
</evidence>
<evidence type="ECO:0000256" key="1">
    <source>
        <dbReference type="ARBA" id="ARBA00001947"/>
    </source>
</evidence>
<keyword evidence="4" id="KW-0645">Protease</keyword>
<feature type="transmembrane region" description="Helical" evidence="12">
    <location>
        <begin position="476"/>
        <end position="497"/>
    </location>
</feature>
<feature type="compositionally biased region" description="Acidic residues" evidence="11">
    <location>
        <begin position="88"/>
        <end position="102"/>
    </location>
</feature>
<protein>
    <recommendedName>
        <fullName evidence="17">Zinc metalloprotease</fullName>
    </recommendedName>
</protein>
<evidence type="ECO:0000256" key="11">
    <source>
        <dbReference type="SAM" id="MobiDB-lite"/>
    </source>
</evidence>
<evidence type="ECO:0000256" key="4">
    <source>
        <dbReference type="ARBA" id="ARBA00022670"/>
    </source>
</evidence>
<sequence>MDILLMTAGVLIVALGIALSIALHEIGHLLPAKLFNVRVTQYMVGFGPTLFSRRRGETEYGIKAIPLGGYVAMIGMYPPPEPHRADGAEDGSEADADVDDPPPSDVPAEWAAEYAQAPGAPGQAGESTGDAAGAADAEEGRPGGTRTVASQSTGLFQQLSADARQTAAEELREGDEDRMFHRLAVWKRIIIMLGGPAMNLVIALALTAGTISLHGTAEPTTQLRTVYECVATEDAVAGGQQSCGADDPAGPAYAAGLRPGDEIVSFAGADVDGWDELTGLIRQAAGETSSIGYQRDGEQHTAQITPIRAERPVTGALGRAERDGAGEIVTEEVGFIGVGADQAMVRQPPWEAGPQVYHQSTAVFGVVAELPMRLYDVALATFTEAERDPDGPMSVVGVGRIAGELSVQDQIPVESRLATLVSLVAGVNVALMVFNLLPLLPLDGGHVAGALYEALRRRLAKLRGRPDPGPFDLSKMLPLTYVVAALLLGMGVLLIFADIVEPIRLFSDTDP</sequence>
<dbReference type="InterPro" id="IPR008915">
    <property type="entry name" value="Peptidase_M50"/>
</dbReference>
<dbReference type="InterPro" id="IPR004387">
    <property type="entry name" value="Pept_M50_Zn"/>
</dbReference>
<dbReference type="PANTHER" id="PTHR42837:SF2">
    <property type="entry name" value="MEMBRANE METALLOPROTEASE ARASP2, CHLOROPLASTIC-RELATED"/>
    <property type="match status" value="1"/>
</dbReference>
<dbReference type="Pfam" id="PF02163">
    <property type="entry name" value="Peptidase_M50"/>
    <property type="match status" value="1"/>
</dbReference>
<dbReference type="Pfam" id="PF17820">
    <property type="entry name" value="PDZ_6"/>
    <property type="match status" value="1"/>
</dbReference>
<evidence type="ECO:0000256" key="5">
    <source>
        <dbReference type="ARBA" id="ARBA00022692"/>
    </source>
</evidence>
<dbReference type="Proteomes" id="UP001501736">
    <property type="component" value="Unassembled WGS sequence"/>
</dbReference>
<keyword evidence="7" id="KW-0862">Zinc</keyword>
<feature type="domain" description="Peptidase M50" evidence="13">
    <location>
        <begin position="14"/>
        <end position="463"/>
    </location>
</feature>
<evidence type="ECO:0000256" key="3">
    <source>
        <dbReference type="ARBA" id="ARBA00007931"/>
    </source>
</evidence>
<dbReference type="InterPro" id="IPR036034">
    <property type="entry name" value="PDZ_sf"/>
</dbReference>
<accession>A0ABP6R7I5</accession>
<reference evidence="16" key="1">
    <citation type="journal article" date="2019" name="Int. J. Syst. Evol. Microbiol.">
        <title>The Global Catalogue of Microorganisms (GCM) 10K type strain sequencing project: providing services to taxonomists for standard genome sequencing and annotation.</title>
        <authorList>
            <consortium name="The Broad Institute Genomics Platform"/>
            <consortium name="The Broad Institute Genome Sequencing Center for Infectious Disease"/>
            <person name="Wu L."/>
            <person name="Ma J."/>
        </authorList>
    </citation>
    <scope>NUCLEOTIDE SEQUENCE [LARGE SCALE GENOMIC DNA]</scope>
    <source>
        <strain evidence="16">JCM 11483</strain>
    </source>
</reference>